<dbReference type="PANTHER" id="PTHR45947:SF14">
    <property type="entry name" value="SLL1723 PROTEIN"/>
    <property type="match status" value="1"/>
</dbReference>
<reference evidence="3 4" key="1">
    <citation type="submission" date="2014-09" db="EMBL/GenBank/DDBJ databases">
        <title>Genome sequences of Lysobacter dokdonensis DS-58.</title>
        <authorList>
            <person name="Kim J.F."/>
            <person name="Kwak M.-J."/>
        </authorList>
    </citation>
    <scope>NUCLEOTIDE SEQUENCE [LARGE SCALE GENOMIC DNA]</scope>
    <source>
        <strain evidence="3 4">DS-58</strain>
    </source>
</reference>
<dbReference type="InterPro" id="IPR028098">
    <property type="entry name" value="Glyco_trans_4-like_N"/>
</dbReference>
<dbReference type="GO" id="GO:0016757">
    <property type="term" value="F:glycosyltransferase activity"/>
    <property type="evidence" value="ECO:0007669"/>
    <property type="project" value="InterPro"/>
</dbReference>
<dbReference type="AlphaFoldDB" id="A0A0A2WJF0"/>
<gene>
    <name evidence="3" type="ORF">LF41_381</name>
</gene>
<dbReference type="eggNOG" id="COG0438">
    <property type="taxonomic scope" value="Bacteria"/>
</dbReference>
<dbReference type="PATRIC" id="fig|1300345.3.peg.2055"/>
<comment type="caution">
    <text evidence="3">The sequence shown here is derived from an EMBL/GenBank/DDBJ whole genome shotgun (WGS) entry which is preliminary data.</text>
</comment>
<keyword evidence="3" id="KW-0808">Transferase</keyword>
<feature type="domain" description="Glycosyltransferase subfamily 4-like N-terminal" evidence="2">
    <location>
        <begin position="7"/>
        <end position="172"/>
    </location>
</feature>
<dbReference type="STRING" id="1300345.LF41_381"/>
<dbReference type="InterPro" id="IPR001296">
    <property type="entry name" value="Glyco_trans_1"/>
</dbReference>
<dbReference type="Proteomes" id="UP000030518">
    <property type="component" value="Unassembled WGS sequence"/>
</dbReference>
<dbReference type="Pfam" id="PF13439">
    <property type="entry name" value="Glyco_transf_4"/>
    <property type="match status" value="1"/>
</dbReference>
<organism evidence="3 4">
    <name type="scientific">Lysobacter dokdonensis DS-58</name>
    <dbReference type="NCBI Taxonomy" id="1300345"/>
    <lineage>
        <taxon>Bacteria</taxon>
        <taxon>Pseudomonadati</taxon>
        <taxon>Pseudomonadota</taxon>
        <taxon>Gammaproteobacteria</taxon>
        <taxon>Lysobacterales</taxon>
        <taxon>Lysobacteraceae</taxon>
        <taxon>Noviluteimonas</taxon>
    </lineage>
</organism>
<evidence type="ECO:0000259" key="1">
    <source>
        <dbReference type="Pfam" id="PF00534"/>
    </source>
</evidence>
<dbReference type="PANTHER" id="PTHR45947">
    <property type="entry name" value="SULFOQUINOVOSYL TRANSFERASE SQD2"/>
    <property type="match status" value="1"/>
</dbReference>
<proteinExistence type="predicted"/>
<feature type="domain" description="Glycosyl transferase family 1" evidence="1">
    <location>
        <begin position="180"/>
        <end position="341"/>
    </location>
</feature>
<keyword evidence="4" id="KW-1185">Reference proteome</keyword>
<protein>
    <submittedName>
        <fullName evidence="3">Glycosyl transferase</fullName>
    </submittedName>
</protein>
<dbReference type="SUPFAM" id="SSF53756">
    <property type="entry name" value="UDP-Glycosyltransferase/glycogen phosphorylase"/>
    <property type="match status" value="1"/>
</dbReference>
<accession>A0A0A2WJF0</accession>
<dbReference type="Gene3D" id="3.40.50.2000">
    <property type="entry name" value="Glycogen Phosphorylase B"/>
    <property type="match status" value="2"/>
</dbReference>
<dbReference type="Pfam" id="PF00534">
    <property type="entry name" value="Glycos_transf_1"/>
    <property type="match status" value="1"/>
</dbReference>
<sequence>MLLPPSETFIRDQARALRAWVPTLVGTARAEPGLDLAGLRAALPAGNPAMRRWRQRFGLADAGLSDTFRAHADVVHVHFALDAVDAWPSVQRAGLPMVVTLHGYDITTHASWWRRGHGGWGRITYPGRLVRLFREPRVSFIAVSEAIREDAIRAGLSPDRIVVRHIGIDVEKFRPAGVAAGEREPRVLFVGRLVEKKGVRYLIEAMAKVRAHVPDATLAIVGDGPLRASLAALAADLRIPAEFLGALDDAGIRSELARARTLCLPSVVAANGDAEGFGMVLLEAQASGVPVVTSAKGGATEGVLEGATGLTFPERDVDAMARALTRLLTDNALCDAMSREGPAFVRRTFDIRQLTPALEAIYDHACAGMRPIPGEPR</sequence>
<evidence type="ECO:0000313" key="4">
    <source>
        <dbReference type="Proteomes" id="UP000030518"/>
    </source>
</evidence>
<evidence type="ECO:0000313" key="3">
    <source>
        <dbReference type="EMBL" id="KGQ18847.1"/>
    </source>
</evidence>
<dbReference type="InterPro" id="IPR050194">
    <property type="entry name" value="Glycosyltransferase_grp1"/>
</dbReference>
<dbReference type="EMBL" id="JRKJ01000016">
    <property type="protein sequence ID" value="KGQ18847.1"/>
    <property type="molecule type" value="Genomic_DNA"/>
</dbReference>
<evidence type="ECO:0000259" key="2">
    <source>
        <dbReference type="Pfam" id="PF13439"/>
    </source>
</evidence>
<name>A0A0A2WJF0_9GAMM</name>